<feature type="compositionally biased region" description="Basic and acidic residues" evidence="1">
    <location>
        <begin position="118"/>
        <end position="128"/>
    </location>
</feature>
<feature type="compositionally biased region" description="Acidic residues" evidence="1">
    <location>
        <begin position="134"/>
        <end position="148"/>
    </location>
</feature>
<evidence type="ECO:0000256" key="1">
    <source>
        <dbReference type="SAM" id="MobiDB-lite"/>
    </source>
</evidence>
<sequence length="501" mass="56502">MLSYIVPPEVDRQLMAGFKDCEAVPLKPGNNLFTWTGNTPSSHGSGKKDVTLMSADGSWRGDGKTSFEFVDLQQEVITQIVKNRELQHKFFDLADKGLGNKPADVQTSDPSGVTGAGTDDKQVLKDWKPTSCPESDDNESDYFADDETSSCSSPSHREMFDSEPEDCSQNSKDIARIVAEKLCNTIQNVEFQLTREFEATTSKEEHFEEASKVKSVEELSKELSFEKYDREKMDWEGEDGSVSHMKQIEENIDHLNKSDISSPTKKEKVVTKQDSSGERFPDCRSENTPLDEPDEMINATSLPDDIKKHVHLWLKCAREEESVVSIDMWDFAGQHLYYASHPAFLSSRAVYLLVHNLSKPLNAPAQLCVGQGTHDVKLENPNDETNIENLLSWLATIHSLKQVNEETDDSAQRKLPYLRPPVFIVLTRVDKPVEDIAVVKKKIQERISGKECEMHVVRPFFSIVNTARSLRSGIKRFCRQDPQFTEHIAGTGKVLDYPTPV</sequence>
<reference evidence="2" key="1">
    <citation type="submission" date="2023-01" db="EMBL/GenBank/DDBJ databases">
        <title>Genome assembly of the deep-sea coral Lophelia pertusa.</title>
        <authorList>
            <person name="Herrera S."/>
            <person name="Cordes E."/>
        </authorList>
    </citation>
    <scope>NUCLEOTIDE SEQUENCE</scope>
    <source>
        <strain evidence="2">USNM1676648</strain>
        <tissue evidence="2">Polyp</tissue>
    </source>
</reference>
<dbReference type="AlphaFoldDB" id="A0A9W9YEU2"/>
<keyword evidence="3" id="KW-1185">Reference proteome</keyword>
<dbReference type="EMBL" id="MU827789">
    <property type="protein sequence ID" value="KAJ7331222.1"/>
    <property type="molecule type" value="Genomic_DNA"/>
</dbReference>
<gene>
    <name evidence="2" type="ORF">OS493_020004</name>
</gene>
<dbReference type="OrthoDB" id="5987261at2759"/>
<name>A0A9W9YEU2_9CNID</name>
<feature type="compositionally biased region" description="Basic and acidic residues" evidence="1">
    <location>
        <begin position="264"/>
        <end position="285"/>
    </location>
</feature>
<protein>
    <submittedName>
        <fullName evidence="2">Uncharacterized protein</fullName>
    </submittedName>
</protein>
<organism evidence="2 3">
    <name type="scientific">Desmophyllum pertusum</name>
    <dbReference type="NCBI Taxonomy" id="174260"/>
    <lineage>
        <taxon>Eukaryota</taxon>
        <taxon>Metazoa</taxon>
        <taxon>Cnidaria</taxon>
        <taxon>Anthozoa</taxon>
        <taxon>Hexacorallia</taxon>
        <taxon>Scleractinia</taxon>
        <taxon>Caryophylliina</taxon>
        <taxon>Caryophylliidae</taxon>
        <taxon>Desmophyllum</taxon>
    </lineage>
</organism>
<dbReference type="Proteomes" id="UP001163046">
    <property type="component" value="Unassembled WGS sequence"/>
</dbReference>
<evidence type="ECO:0000313" key="2">
    <source>
        <dbReference type="EMBL" id="KAJ7331222.1"/>
    </source>
</evidence>
<feature type="region of interest" description="Disordered" evidence="1">
    <location>
        <begin position="257"/>
        <end position="297"/>
    </location>
</feature>
<accession>A0A9W9YEU2</accession>
<dbReference type="InterPro" id="IPR027417">
    <property type="entry name" value="P-loop_NTPase"/>
</dbReference>
<feature type="region of interest" description="Disordered" evidence="1">
    <location>
        <begin position="99"/>
        <end position="168"/>
    </location>
</feature>
<comment type="caution">
    <text evidence="2">The sequence shown here is derived from an EMBL/GenBank/DDBJ whole genome shotgun (WGS) entry which is preliminary data.</text>
</comment>
<evidence type="ECO:0000313" key="3">
    <source>
        <dbReference type="Proteomes" id="UP001163046"/>
    </source>
</evidence>
<dbReference type="Gene3D" id="3.40.50.300">
    <property type="entry name" value="P-loop containing nucleotide triphosphate hydrolases"/>
    <property type="match status" value="1"/>
</dbReference>
<proteinExistence type="predicted"/>